<dbReference type="Proteomes" id="UP000297245">
    <property type="component" value="Unassembled WGS sequence"/>
</dbReference>
<keyword evidence="2" id="KW-0378">Hydrolase</keyword>
<organism evidence="5 6">
    <name type="scientific">Dendrothele bispora (strain CBS 962.96)</name>
    <dbReference type="NCBI Taxonomy" id="1314807"/>
    <lineage>
        <taxon>Eukaryota</taxon>
        <taxon>Fungi</taxon>
        <taxon>Dikarya</taxon>
        <taxon>Basidiomycota</taxon>
        <taxon>Agaricomycotina</taxon>
        <taxon>Agaricomycetes</taxon>
        <taxon>Agaricomycetidae</taxon>
        <taxon>Agaricales</taxon>
        <taxon>Agaricales incertae sedis</taxon>
        <taxon>Dendrothele</taxon>
    </lineage>
</organism>
<evidence type="ECO:0000256" key="3">
    <source>
        <dbReference type="PROSITE-ProRule" id="PRU00742"/>
    </source>
</evidence>
<dbReference type="InterPro" id="IPR023696">
    <property type="entry name" value="Ureohydrolase_dom_sf"/>
</dbReference>
<dbReference type="EMBL" id="ML179325">
    <property type="protein sequence ID" value="THU90797.1"/>
    <property type="molecule type" value="Genomic_DNA"/>
</dbReference>
<dbReference type="GO" id="GO:0008783">
    <property type="term" value="F:agmatinase activity"/>
    <property type="evidence" value="ECO:0007669"/>
    <property type="project" value="TreeGrafter"/>
</dbReference>
<dbReference type="PROSITE" id="PS51409">
    <property type="entry name" value="ARGINASE_2"/>
    <property type="match status" value="1"/>
</dbReference>
<dbReference type="GO" id="GO:0033389">
    <property type="term" value="P:putrescine biosynthetic process from arginine, via agmatine"/>
    <property type="evidence" value="ECO:0007669"/>
    <property type="project" value="TreeGrafter"/>
</dbReference>
<gene>
    <name evidence="5" type="ORF">K435DRAFT_759845</name>
</gene>
<name>A0A4S8LNE1_DENBC</name>
<dbReference type="Gene3D" id="3.40.800.10">
    <property type="entry name" value="Ureohydrolase domain"/>
    <property type="match status" value="1"/>
</dbReference>
<dbReference type="SUPFAM" id="SSF52768">
    <property type="entry name" value="Arginase/deacetylase"/>
    <property type="match status" value="1"/>
</dbReference>
<dbReference type="PRINTS" id="PR00116">
    <property type="entry name" value="ARGINASE"/>
</dbReference>
<reference evidence="5 6" key="1">
    <citation type="journal article" date="2019" name="Nat. Ecol. Evol.">
        <title>Megaphylogeny resolves global patterns of mushroom evolution.</title>
        <authorList>
            <person name="Varga T."/>
            <person name="Krizsan K."/>
            <person name="Foldi C."/>
            <person name="Dima B."/>
            <person name="Sanchez-Garcia M."/>
            <person name="Sanchez-Ramirez S."/>
            <person name="Szollosi G.J."/>
            <person name="Szarkandi J.G."/>
            <person name="Papp V."/>
            <person name="Albert L."/>
            <person name="Andreopoulos W."/>
            <person name="Angelini C."/>
            <person name="Antonin V."/>
            <person name="Barry K.W."/>
            <person name="Bougher N.L."/>
            <person name="Buchanan P."/>
            <person name="Buyck B."/>
            <person name="Bense V."/>
            <person name="Catcheside P."/>
            <person name="Chovatia M."/>
            <person name="Cooper J."/>
            <person name="Damon W."/>
            <person name="Desjardin D."/>
            <person name="Finy P."/>
            <person name="Geml J."/>
            <person name="Haridas S."/>
            <person name="Hughes K."/>
            <person name="Justo A."/>
            <person name="Karasinski D."/>
            <person name="Kautmanova I."/>
            <person name="Kiss B."/>
            <person name="Kocsube S."/>
            <person name="Kotiranta H."/>
            <person name="LaButti K.M."/>
            <person name="Lechner B.E."/>
            <person name="Liimatainen K."/>
            <person name="Lipzen A."/>
            <person name="Lukacs Z."/>
            <person name="Mihaltcheva S."/>
            <person name="Morgado L.N."/>
            <person name="Niskanen T."/>
            <person name="Noordeloos M.E."/>
            <person name="Ohm R.A."/>
            <person name="Ortiz-Santana B."/>
            <person name="Ovrebo C."/>
            <person name="Racz N."/>
            <person name="Riley R."/>
            <person name="Savchenko A."/>
            <person name="Shiryaev A."/>
            <person name="Soop K."/>
            <person name="Spirin V."/>
            <person name="Szebenyi C."/>
            <person name="Tomsovsky M."/>
            <person name="Tulloss R.E."/>
            <person name="Uehling J."/>
            <person name="Grigoriev I.V."/>
            <person name="Vagvolgyi C."/>
            <person name="Papp T."/>
            <person name="Martin F.M."/>
            <person name="Miettinen O."/>
            <person name="Hibbett D.S."/>
            <person name="Nagy L.G."/>
        </authorList>
    </citation>
    <scope>NUCLEOTIDE SEQUENCE [LARGE SCALE GENOMIC DNA]</scope>
    <source>
        <strain evidence="5 6">CBS 962.96</strain>
    </source>
</reference>
<keyword evidence="1" id="KW-0479">Metal-binding</keyword>
<feature type="chain" id="PRO_5020921432" evidence="4">
    <location>
        <begin position="19"/>
        <end position="412"/>
    </location>
</feature>
<proteinExistence type="inferred from homology"/>
<protein>
    <submittedName>
        <fullName evidence="5">Arginase deacetylase</fullName>
    </submittedName>
</protein>
<sequence length="412" mass="45586">MYLRTLSLLVLVFGTAQAHLHSANSENLNHNAYSQYPLEVLNSFDLSHEPWTARYGHLSRKNHDGNLNFARMPYSKCVDNPEPRYDLAVVGFPFDTATSYRPGARFGPYAIRSGSRRLVMWGIGMDWHAGPLDFGTWILDCGDIPISTADNEKAIDQMEAAYSTLIGRPVLGGTNETLYKNRTSHLTLDGKEHPRLVTLGGDHTIVLPILRSLHQVYGPISVIHFDAHLDTNFFDDGNYTKQERINHGSYFTVAAEEGLLTNTSIHAGVREKLSGPSQVVHDTAIGFQIISVEDIEDYGIQKVINKIRERVGNGPVYLSLSIDVIDPGLAPGTGTPEPGGWTTREMRRILRGLSGLNFVGADVVEVAPSYDQAEITGIVASDLVWDFLVMMQLDKPPKPDHPGGPWVEEDLL</sequence>
<dbReference type="CDD" id="cd11592">
    <property type="entry name" value="Agmatinase_PAH"/>
    <property type="match status" value="1"/>
</dbReference>
<evidence type="ECO:0000313" key="5">
    <source>
        <dbReference type="EMBL" id="THU90797.1"/>
    </source>
</evidence>
<evidence type="ECO:0000256" key="4">
    <source>
        <dbReference type="SAM" id="SignalP"/>
    </source>
</evidence>
<dbReference type="InterPro" id="IPR006035">
    <property type="entry name" value="Ureohydrolase"/>
</dbReference>
<dbReference type="OrthoDB" id="288726at2759"/>
<comment type="similarity">
    <text evidence="3">Belongs to the arginase family.</text>
</comment>
<dbReference type="AlphaFoldDB" id="A0A4S8LNE1"/>
<evidence type="ECO:0000256" key="2">
    <source>
        <dbReference type="ARBA" id="ARBA00022801"/>
    </source>
</evidence>
<dbReference type="PANTHER" id="PTHR11358:SF26">
    <property type="entry name" value="GUANIDINO ACID HYDROLASE, MITOCHONDRIAL"/>
    <property type="match status" value="1"/>
</dbReference>
<dbReference type="GO" id="GO:0046872">
    <property type="term" value="F:metal ion binding"/>
    <property type="evidence" value="ECO:0007669"/>
    <property type="project" value="UniProtKB-KW"/>
</dbReference>
<dbReference type="Pfam" id="PF00491">
    <property type="entry name" value="Arginase"/>
    <property type="match status" value="1"/>
</dbReference>
<accession>A0A4S8LNE1</accession>
<evidence type="ECO:0000256" key="1">
    <source>
        <dbReference type="ARBA" id="ARBA00022723"/>
    </source>
</evidence>
<dbReference type="FunFam" id="3.40.800.10:FF:000014">
    <property type="entry name" value="Arginase family protein"/>
    <property type="match status" value="1"/>
</dbReference>
<keyword evidence="4" id="KW-0732">Signal</keyword>
<evidence type="ECO:0000313" key="6">
    <source>
        <dbReference type="Proteomes" id="UP000297245"/>
    </source>
</evidence>
<keyword evidence="6" id="KW-1185">Reference proteome</keyword>
<feature type="signal peptide" evidence="4">
    <location>
        <begin position="1"/>
        <end position="18"/>
    </location>
</feature>
<dbReference type="PANTHER" id="PTHR11358">
    <property type="entry name" value="ARGINASE/AGMATINASE"/>
    <property type="match status" value="1"/>
</dbReference>